<organism evidence="2 3">
    <name type="scientific">Candidatus Doudnabacteria bacterium CG10_big_fil_rev_8_21_14_0_10_42_18</name>
    <dbReference type="NCBI Taxonomy" id="1974552"/>
    <lineage>
        <taxon>Bacteria</taxon>
        <taxon>Candidatus Doudnaibacteriota</taxon>
    </lineage>
</organism>
<keyword evidence="1" id="KW-0812">Transmembrane</keyword>
<sequence>MISYEEIKNWLKERENKNKLVLGACFVLVFLVGFGTGKFEKEIRKPPVQNNYTTNSVSKATVEGGAGEQAKQENIQVLGDITPDTASSSTLCVIKGNVSSSGLIYHVKGGSFYDRTDPEMCFNTEAEAQAAGFRKSSR</sequence>
<evidence type="ECO:0000313" key="3">
    <source>
        <dbReference type="Proteomes" id="UP000230922"/>
    </source>
</evidence>
<evidence type="ECO:0008006" key="4">
    <source>
        <dbReference type="Google" id="ProtNLM"/>
    </source>
</evidence>
<evidence type="ECO:0000256" key="1">
    <source>
        <dbReference type="SAM" id="Phobius"/>
    </source>
</evidence>
<reference evidence="3" key="1">
    <citation type="submission" date="2017-09" db="EMBL/GenBank/DDBJ databases">
        <title>Depth-based differentiation of microbial function through sediment-hosted aquifers and enrichment of novel symbionts in the deep terrestrial subsurface.</title>
        <authorList>
            <person name="Probst A.J."/>
            <person name="Ladd B."/>
            <person name="Jarett J.K."/>
            <person name="Geller-Mcgrath D.E."/>
            <person name="Sieber C.M.K."/>
            <person name="Emerson J.B."/>
            <person name="Anantharaman K."/>
            <person name="Thomas B.C."/>
            <person name="Malmstrom R."/>
            <person name="Stieglmeier M."/>
            <person name="Klingl A."/>
            <person name="Woyke T."/>
            <person name="Ryan C.M."/>
            <person name="Banfield J.F."/>
        </authorList>
    </citation>
    <scope>NUCLEOTIDE SEQUENCE [LARGE SCALE GENOMIC DNA]</scope>
</reference>
<feature type="transmembrane region" description="Helical" evidence="1">
    <location>
        <begin position="20"/>
        <end position="37"/>
    </location>
</feature>
<gene>
    <name evidence="2" type="ORF">COT92_02740</name>
</gene>
<proteinExistence type="predicted"/>
<name>A0A2H0VCX5_9BACT</name>
<comment type="caution">
    <text evidence="2">The sequence shown here is derived from an EMBL/GenBank/DDBJ whole genome shotgun (WGS) entry which is preliminary data.</text>
</comment>
<dbReference type="EMBL" id="PFAK01000045">
    <property type="protein sequence ID" value="PIR96150.1"/>
    <property type="molecule type" value="Genomic_DNA"/>
</dbReference>
<accession>A0A2H0VCX5</accession>
<evidence type="ECO:0000313" key="2">
    <source>
        <dbReference type="EMBL" id="PIR96150.1"/>
    </source>
</evidence>
<dbReference type="AlphaFoldDB" id="A0A2H0VCX5"/>
<keyword evidence="1" id="KW-1133">Transmembrane helix</keyword>
<keyword evidence="1" id="KW-0472">Membrane</keyword>
<protein>
    <recommendedName>
        <fullName evidence="4">Ada DNA repair metal-binding domain-containing protein</fullName>
    </recommendedName>
</protein>
<dbReference type="Proteomes" id="UP000230922">
    <property type="component" value="Unassembled WGS sequence"/>
</dbReference>